<comment type="caution">
    <text evidence="5">The sequence shown here is derived from an EMBL/GenBank/DDBJ whole genome shotgun (WGS) entry which is preliminary data.</text>
</comment>
<feature type="domain" description="Roadblock/LAMTOR2" evidence="3">
    <location>
        <begin position="10"/>
        <end position="146"/>
    </location>
</feature>
<organism evidence="5 6">
    <name type="scientific">Friedmanniomyces endolithicus</name>
    <dbReference type="NCBI Taxonomy" id="329885"/>
    <lineage>
        <taxon>Eukaryota</taxon>
        <taxon>Fungi</taxon>
        <taxon>Dikarya</taxon>
        <taxon>Ascomycota</taxon>
        <taxon>Pezizomycotina</taxon>
        <taxon>Dothideomycetes</taxon>
        <taxon>Dothideomycetidae</taxon>
        <taxon>Mycosphaerellales</taxon>
        <taxon>Teratosphaeriaceae</taxon>
        <taxon>Friedmanniomyces</taxon>
    </lineage>
</organism>
<dbReference type="AlphaFoldDB" id="A0A4U0V1C6"/>
<reference evidence="4" key="2">
    <citation type="submission" date="2023-06" db="EMBL/GenBank/DDBJ databases">
        <title>Black Yeasts Isolated from many extreme environments.</title>
        <authorList>
            <person name="Coleine C."/>
            <person name="Stajich J.E."/>
            <person name="Selbmann L."/>
        </authorList>
    </citation>
    <scope>NUCLEOTIDE SEQUENCE</scope>
    <source>
        <strain evidence="4">CCFEE 5200</strain>
    </source>
</reference>
<dbReference type="Proteomes" id="UP000310066">
    <property type="component" value="Unassembled WGS sequence"/>
</dbReference>
<reference evidence="5 6" key="1">
    <citation type="submission" date="2017-03" db="EMBL/GenBank/DDBJ databases">
        <title>Genomes of endolithic fungi from Antarctica.</title>
        <authorList>
            <person name="Coleine C."/>
            <person name="Masonjones S."/>
            <person name="Stajich J.E."/>
        </authorList>
    </citation>
    <scope>NUCLEOTIDE SEQUENCE [LARGE SCALE GENOMIC DNA]</scope>
    <source>
        <strain evidence="5 6">CCFEE 5311</strain>
    </source>
</reference>
<dbReference type="EMBL" id="JAUJLE010000111">
    <property type="protein sequence ID" value="KAK0981566.1"/>
    <property type="molecule type" value="Genomic_DNA"/>
</dbReference>
<name>A0A4U0V1C6_9PEZI</name>
<dbReference type="EMBL" id="NAJP01000024">
    <property type="protein sequence ID" value="TKA42277.1"/>
    <property type="molecule type" value="Genomic_DNA"/>
</dbReference>
<dbReference type="SUPFAM" id="SSF103196">
    <property type="entry name" value="Roadblock/LC7 domain"/>
    <property type="match status" value="1"/>
</dbReference>
<feature type="region of interest" description="Disordered" evidence="2">
    <location>
        <begin position="51"/>
        <end position="93"/>
    </location>
</feature>
<feature type="compositionally biased region" description="Polar residues" evidence="2">
    <location>
        <begin position="73"/>
        <end position="83"/>
    </location>
</feature>
<evidence type="ECO:0000313" key="7">
    <source>
        <dbReference type="Proteomes" id="UP001175353"/>
    </source>
</evidence>
<proteinExistence type="inferred from homology"/>
<evidence type="ECO:0000313" key="5">
    <source>
        <dbReference type="EMBL" id="TKA42277.1"/>
    </source>
</evidence>
<evidence type="ECO:0000256" key="1">
    <source>
        <dbReference type="ARBA" id="ARBA00007191"/>
    </source>
</evidence>
<sequence>MQQLSPSTETEALLARLSQRPGVQSTLILSRDTGAIVRSSGLITAEELEQENMTAAATASASGAPPTVKSVDETNGTDNGDASSTRKKGTRNAEEVARMVWEYVKSVSLLVEELNGSHDEAKLLRVRTKRNEIVVVPDAKFLAVVIHDTPPA</sequence>
<dbReference type="PANTHER" id="PTHR10779">
    <property type="entry name" value="DYNEIN LIGHT CHAIN ROADBLOCK"/>
    <property type="match status" value="1"/>
</dbReference>
<keyword evidence="7" id="KW-1185">Reference proteome</keyword>
<evidence type="ECO:0000256" key="2">
    <source>
        <dbReference type="SAM" id="MobiDB-lite"/>
    </source>
</evidence>
<accession>A0A4U0V1C6</accession>
<dbReference type="Proteomes" id="UP001175353">
    <property type="component" value="Unassembled WGS sequence"/>
</dbReference>
<evidence type="ECO:0000313" key="6">
    <source>
        <dbReference type="Proteomes" id="UP000310066"/>
    </source>
</evidence>
<dbReference type="STRING" id="329885.A0A4U0V1C6"/>
<gene>
    <name evidence="5" type="ORF">B0A54_07365</name>
    <name evidence="4" type="ORF">LTR91_011873</name>
</gene>
<evidence type="ECO:0000259" key="3">
    <source>
        <dbReference type="SMART" id="SM00960"/>
    </source>
</evidence>
<dbReference type="SMART" id="SM00960">
    <property type="entry name" value="Robl_LC7"/>
    <property type="match status" value="1"/>
</dbReference>
<evidence type="ECO:0000313" key="4">
    <source>
        <dbReference type="EMBL" id="KAK0981566.1"/>
    </source>
</evidence>
<dbReference type="OrthoDB" id="9985637at2759"/>
<protein>
    <recommendedName>
        <fullName evidence="3">Roadblock/LAMTOR2 domain-containing protein</fullName>
    </recommendedName>
</protein>
<feature type="compositionally biased region" description="Low complexity" evidence="2">
    <location>
        <begin position="54"/>
        <end position="67"/>
    </location>
</feature>
<comment type="similarity">
    <text evidence="1">Belongs to the GAMAD family.</text>
</comment>
<dbReference type="InterPro" id="IPR004942">
    <property type="entry name" value="Roadblock/LAMTOR2_dom"/>
</dbReference>
<dbReference type="Gene3D" id="3.30.450.30">
    <property type="entry name" value="Dynein light chain 2a, cytoplasmic"/>
    <property type="match status" value="1"/>
</dbReference>